<name>A0ABP8R017_9SPHI</name>
<evidence type="ECO:0000313" key="2">
    <source>
        <dbReference type="Proteomes" id="UP001500394"/>
    </source>
</evidence>
<sequence>MNLDVSNRIKIIKSTKGKHDLTFKEMVLQECANSKEVIHFLKALQKQYEESPFYELLHGLKDHMSIGLRDLRTQEEIRYYTSDE</sequence>
<dbReference type="EMBL" id="BAABGR010000013">
    <property type="protein sequence ID" value="GAA4514551.1"/>
    <property type="molecule type" value="Genomic_DNA"/>
</dbReference>
<keyword evidence="2" id="KW-1185">Reference proteome</keyword>
<accession>A0ABP8R017</accession>
<dbReference type="RefSeq" id="WP_345065913.1">
    <property type="nucleotide sequence ID" value="NZ_BAABGR010000013.1"/>
</dbReference>
<reference evidence="2" key="1">
    <citation type="journal article" date="2019" name="Int. J. Syst. Evol. Microbiol.">
        <title>The Global Catalogue of Microorganisms (GCM) 10K type strain sequencing project: providing services to taxonomists for standard genome sequencing and annotation.</title>
        <authorList>
            <consortium name="The Broad Institute Genomics Platform"/>
            <consortium name="The Broad Institute Genome Sequencing Center for Infectious Disease"/>
            <person name="Wu L."/>
            <person name="Ma J."/>
        </authorList>
    </citation>
    <scope>NUCLEOTIDE SEQUENCE [LARGE SCALE GENOMIC DNA]</scope>
    <source>
        <strain evidence="2">JCM 17858</strain>
    </source>
</reference>
<evidence type="ECO:0000313" key="1">
    <source>
        <dbReference type="EMBL" id="GAA4514551.1"/>
    </source>
</evidence>
<proteinExistence type="predicted"/>
<dbReference type="Proteomes" id="UP001500394">
    <property type="component" value="Unassembled WGS sequence"/>
</dbReference>
<gene>
    <name evidence="1" type="ORF">GCM10023173_11270</name>
</gene>
<protein>
    <submittedName>
        <fullName evidence="1">Uncharacterized protein</fullName>
    </submittedName>
</protein>
<comment type="caution">
    <text evidence="1">The sequence shown here is derived from an EMBL/GenBank/DDBJ whole genome shotgun (WGS) entry which is preliminary data.</text>
</comment>
<organism evidence="1 2">
    <name type="scientific">Sphingobacterium thermophilum</name>
    <dbReference type="NCBI Taxonomy" id="768534"/>
    <lineage>
        <taxon>Bacteria</taxon>
        <taxon>Pseudomonadati</taxon>
        <taxon>Bacteroidota</taxon>
        <taxon>Sphingobacteriia</taxon>
        <taxon>Sphingobacteriales</taxon>
        <taxon>Sphingobacteriaceae</taxon>
        <taxon>Sphingobacterium</taxon>
    </lineage>
</organism>